<reference evidence="1" key="1">
    <citation type="journal article" date="2023" name="G3 (Bethesda)">
        <title>A reference genome for the long-term kleptoplast-retaining sea slug Elysia crispata morphotype clarki.</title>
        <authorList>
            <person name="Eastman K.E."/>
            <person name="Pendleton A.L."/>
            <person name="Shaikh M.A."/>
            <person name="Suttiyut T."/>
            <person name="Ogas R."/>
            <person name="Tomko P."/>
            <person name="Gavelis G."/>
            <person name="Widhalm J.R."/>
            <person name="Wisecaver J.H."/>
        </authorList>
    </citation>
    <scope>NUCLEOTIDE SEQUENCE</scope>
    <source>
        <strain evidence="1">ECLA1</strain>
    </source>
</reference>
<gene>
    <name evidence="1" type="ORF">RRG08_029206</name>
</gene>
<evidence type="ECO:0000313" key="1">
    <source>
        <dbReference type="EMBL" id="KAK3788756.1"/>
    </source>
</evidence>
<keyword evidence="2" id="KW-1185">Reference proteome</keyword>
<evidence type="ECO:0000313" key="2">
    <source>
        <dbReference type="Proteomes" id="UP001283361"/>
    </source>
</evidence>
<dbReference type="Proteomes" id="UP001283361">
    <property type="component" value="Unassembled WGS sequence"/>
</dbReference>
<protein>
    <submittedName>
        <fullName evidence="1">Uncharacterized protein</fullName>
    </submittedName>
</protein>
<proteinExistence type="predicted"/>
<name>A0AAE1AKF8_9GAST</name>
<dbReference type="AlphaFoldDB" id="A0AAE1AKF8"/>
<sequence length="92" mass="10528">MSFSLVSCVRKFPEDMAAMSYLGGDWLESEPTTRMELSFSRLSPKHEIYHLSPLFWNPRVQRRLGVTVPFTVRRGVARPPPHCLAPIGRPTM</sequence>
<organism evidence="1 2">
    <name type="scientific">Elysia crispata</name>
    <name type="common">lettuce slug</name>
    <dbReference type="NCBI Taxonomy" id="231223"/>
    <lineage>
        <taxon>Eukaryota</taxon>
        <taxon>Metazoa</taxon>
        <taxon>Spiralia</taxon>
        <taxon>Lophotrochozoa</taxon>
        <taxon>Mollusca</taxon>
        <taxon>Gastropoda</taxon>
        <taxon>Heterobranchia</taxon>
        <taxon>Euthyneura</taxon>
        <taxon>Panpulmonata</taxon>
        <taxon>Sacoglossa</taxon>
        <taxon>Placobranchoidea</taxon>
        <taxon>Plakobranchidae</taxon>
        <taxon>Elysia</taxon>
    </lineage>
</organism>
<dbReference type="EMBL" id="JAWDGP010001738">
    <property type="protein sequence ID" value="KAK3788756.1"/>
    <property type="molecule type" value="Genomic_DNA"/>
</dbReference>
<comment type="caution">
    <text evidence="1">The sequence shown here is derived from an EMBL/GenBank/DDBJ whole genome shotgun (WGS) entry which is preliminary data.</text>
</comment>
<accession>A0AAE1AKF8</accession>